<evidence type="ECO:0000313" key="2">
    <source>
        <dbReference type="EMBL" id="RRT80978.1"/>
    </source>
</evidence>
<dbReference type="EMBL" id="AMZH03001020">
    <property type="protein sequence ID" value="RRT80978.1"/>
    <property type="molecule type" value="Genomic_DNA"/>
</dbReference>
<proteinExistence type="predicted"/>
<gene>
    <name evidence="2" type="ORF">B296_00002738</name>
</gene>
<dbReference type="GO" id="GO:0003723">
    <property type="term" value="F:RNA binding"/>
    <property type="evidence" value="ECO:0007669"/>
    <property type="project" value="TreeGrafter"/>
</dbReference>
<evidence type="ECO:0000313" key="3">
    <source>
        <dbReference type="Proteomes" id="UP000287651"/>
    </source>
</evidence>
<dbReference type="InterPro" id="IPR044976">
    <property type="entry name" value="FIPS5/FIPS3-like"/>
</dbReference>
<reference evidence="2 3" key="1">
    <citation type="journal article" date="2014" name="Agronomy (Basel)">
        <title>A Draft Genome Sequence for Ensete ventricosum, the Drought-Tolerant Tree Against Hunger.</title>
        <authorList>
            <person name="Harrison J."/>
            <person name="Moore K.A."/>
            <person name="Paszkiewicz K."/>
            <person name="Jones T."/>
            <person name="Grant M."/>
            <person name="Ambacheew D."/>
            <person name="Muzemil S."/>
            <person name="Studholme D.J."/>
        </authorList>
    </citation>
    <scope>NUCLEOTIDE SEQUENCE [LARGE SCALE GENOMIC DNA]</scope>
</reference>
<comment type="caution">
    <text evidence="2">The sequence shown here is derived from an EMBL/GenBank/DDBJ whole genome shotgun (WGS) entry which is preliminary data.</text>
</comment>
<dbReference type="GO" id="GO:0016607">
    <property type="term" value="C:nuclear speck"/>
    <property type="evidence" value="ECO:0007669"/>
    <property type="project" value="TreeGrafter"/>
</dbReference>
<dbReference type="PANTHER" id="PTHR36884">
    <property type="entry name" value="FIP1[III]-LIKE PROTEIN"/>
    <property type="match status" value="1"/>
</dbReference>
<sequence>MQYIRPGAAPLPGDPAAGALGLPGAGRPSLVSGPTATHGRGDWRPASGRGIPGASKSYHTNFGFPAWANGSARATGSGLDFTLPSHN</sequence>
<feature type="compositionally biased region" description="Low complexity" evidence="1">
    <location>
        <begin position="1"/>
        <end position="28"/>
    </location>
</feature>
<dbReference type="GO" id="GO:0006397">
    <property type="term" value="P:mRNA processing"/>
    <property type="evidence" value="ECO:0007669"/>
    <property type="project" value="InterPro"/>
</dbReference>
<protein>
    <submittedName>
        <fullName evidence="2">Uncharacterized protein</fullName>
    </submittedName>
</protein>
<organism evidence="2 3">
    <name type="scientific">Ensete ventricosum</name>
    <name type="common">Abyssinian banana</name>
    <name type="synonym">Musa ensete</name>
    <dbReference type="NCBI Taxonomy" id="4639"/>
    <lineage>
        <taxon>Eukaryota</taxon>
        <taxon>Viridiplantae</taxon>
        <taxon>Streptophyta</taxon>
        <taxon>Embryophyta</taxon>
        <taxon>Tracheophyta</taxon>
        <taxon>Spermatophyta</taxon>
        <taxon>Magnoliopsida</taxon>
        <taxon>Liliopsida</taxon>
        <taxon>Zingiberales</taxon>
        <taxon>Musaceae</taxon>
        <taxon>Ensete</taxon>
    </lineage>
</organism>
<name>A0A427AXJ9_ENSVE</name>
<feature type="region of interest" description="Disordered" evidence="1">
    <location>
        <begin position="1"/>
        <end position="54"/>
    </location>
</feature>
<dbReference type="Proteomes" id="UP000287651">
    <property type="component" value="Unassembled WGS sequence"/>
</dbReference>
<accession>A0A427AXJ9</accession>
<dbReference type="AlphaFoldDB" id="A0A427AXJ9"/>
<evidence type="ECO:0000256" key="1">
    <source>
        <dbReference type="SAM" id="MobiDB-lite"/>
    </source>
</evidence>
<dbReference type="PANTHER" id="PTHR36884:SF1">
    <property type="entry name" value="FIP1[V]-LIKE PROTEIN"/>
    <property type="match status" value="1"/>
</dbReference>